<comment type="caution">
    <text evidence="1">The sequence shown here is derived from an EMBL/GenBank/DDBJ whole genome shotgun (WGS) entry which is preliminary data.</text>
</comment>
<dbReference type="OrthoDB" id="9787483at2"/>
<gene>
    <name evidence="1" type="ORF">RNAN_2784</name>
</gene>
<dbReference type="AlphaFoldDB" id="I1E0E4"/>
<dbReference type="Gene3D" id="3.40.1260.10">
    <property type="entry name" value="DsrEFH-like"/>
    <property type="match status" value="1"/>
</dbReference>
<dbReference type="GO" id="GO:0097163">
    <property type="term" value="F:sulfur carrier activity"/>
    <property type="evidence" value="ECO:0007669"/>
    <property type="project" value="TreeGrafter"/>
</dbReference>
<dbReference type="PANTHER" id="PTHR34874">
    <property type="entry name" value="PROTEIN YCHN"/>
    <property type="match status" value="1"/>
</dbReference>
<dbReference type="SUPFAM" id="SSF75169">
    <property type="entry name" value="DsrEFH-like"/>
    <property type="match status" value="1"/>
</dbReference>
<dbReference type="EMBL" id="BAFK01000017">
    <property type="protein sequence ID" value="GAB59772.1"/>
    <property type="molecule type" value="Genomic_DNA"/>
</dbReference>
<accession>I1E0E4</accession>
<protein>
    <submittedName>
        <fullName evidence="1">Uncharacterized protein</fullName>
    </submittedName>
</protein>
<dbReference type="PANTHER" id="PTHR34874:SF3">
    <property type="entry name" value="SULFURTRANSFERASE TUSD"/>
    <property type="match status" value="1"/>
</dbReference>
<name>I1E0E4_9GAMM</name>
<dbReference type="InterPro" id="IPR003787">
    <property type="entry name" value="Sulphur_relay_DsrE/F-like"/>
</dbReference>
<proteinExistence type="predicted"/>
<evidence type="ECO:0000313" key="2">
    <source>
        <dbReference type="Proteomes" id="UP000004374"/>
    </source>
</evidence>
<sequence>MARLGLLITSDCFASQTLSSVLCFAKAALAQGHQLDHVFLYQDAVYAVAAEQDLPADEPDVSAELCQFCQQQQIDLLFCVTAAEKRGVISPSRPAKAGYIAAGLAEFAMRQANIDKLVQF</sequence>
<keyword evidence="2" id="KW-1185">Reference proteome</keyword>
<dbReference type="GO" id="GO:1990228">
    <property type="term" value="C:sulfurtransferase complex"/>
    <property type="evidence" value="ECO:0007669"/>
    <property type="project" value="TreeGrafter"/>
</dbReference>
<dbReference type="InterPro" id="IPR027396">
    <property type="entry name" value="DsrEFH-like"/>
</dbReference>
<dbReference type="GO" id="GO:0002143">
    <property type="term" value="P:tRNA wobble position uridine thiolation"/>
    <property type="evidence" value="ECO:0007669"/>
    <property type="project" value="TreeGrafter"/>
</dbReference>
<dbReference type="STRING" id="562729.RNAN_2784"/>
<dbReference type="Pfam" id="PF02635">
    <property type="entry name" value="DsrE"/>
    <property type="match status" value="1"/>
</dbReference>
<dbReference type="RefSeq" id="WP_008222675.1">
    <property type="nucleotide sequence ID" value="NZ_BAFK01000017.1"/>
</dbReference>
<organism evidence="1 2">
    <name type="scientific">Rheinheimera nanhaiensis E407-8</name>
    <dbReference type="NCBI Taxonomy" id="562729"/>
    <lineage>
        <taxon>Bacteria</taxon>
        <taxon>Pseudomonadati</taxon>
        <taxon>Pseudomonadota</taxon>
        <taxon>Gammaproteobacteria</taxon>
        <taxon>Chromatiales</taxon>
        <taxon>Chromatiaceae</taxon>
        <taxon>Rheinheimera</taxon>
    </lineage>
</organism>
<evidence type="ECO:0000313" key="1">
    <source>
        <dbReference type="EMBL" id="GAB59772.1"/>
    </source>
</evidence>
<dbReference type="Proteomes" id="UP000004374">
    <property type="component" value="Unassembled WGS sequence"/>
</dbReference>
<reference evidence="1 2" key="1">
    <citation type="journal article" date="2012" name="J. Bacteriol.">
        <title>Genome Sequence of the Protease-Producing Bacterium Rheinheimera nanhaiensis E407-8T, Isolated from Deep-Sea Sediment of the South China Sea.</title>
        <authorList>
            <person name="Zhang X.-Y."/>
            <person name="Zhang Y.-J."/>
            <person name="Qin Q.-L."/>
            <person name="Xie B.-B."/>
            <person name="Chen X.-L."/>
            <person name="Zhou B.-C."/>
            <person name="Zhang Y.-Z."/>
        </authorList>
    </citation>
    <scope>NUCLEOTIDE SEQUENCE [LARGE SCALE GENOMIC DNA]</scope>
    <source>
        <strain evidence="1 2">E407-8</strain>
    </source>
</reference>